<feature type="domain" description="Amino acid permease/ SLC12A" evidence="6">
    <location>
        <begin position="39"/>
        <end position="435"/>
    </location>
</feature>
<keyword evidence="4 5" id="KW-0472">Membrane</keyword>
<reference evidence="7" key="2">
    <citation type="journal article" date="2023" name="Microbiol Resour">
        <title>Decontamination and Annotation of the Draft Genome Sequence of the Oomycete Lagenidium giganteum ARSEF 373.</title>
        <authorList>
            <person name="Morgan W.R."/>
            <person name="Tartar A."/>
        </authorList>
    </citation>
    <scope>NUCLEOTIDE SEQUENCE</scope>
    <source>
        <strain evidence="7">ARSEF 373</strain>
    </source>
</reference>
<organism evidence="7 8">
    <name type="scientific">Lagenidium giganteum</name>
    <dbReference type="NCBI Taxonomy" id="4803"/>
    <lineage>
        <taxon>Eukaryota</taxon>
        <taxon>Sar</taxon>
        <taxon>Stramenopiles</taxon>
        <taxon>Oomycota</taxon>
        <taxon>Peronosporomycetes</taxon>
        <taxon>Pythiales</taxon>
        <taxon>Pythiaceae</taxon>
    </lineage>
</organism>
<dbReference type="Pfam" id="PF00324">
    <property type="entry name" value="AA_permease"/>
    <property type="match status" value="1"/>
</dbReference>
<comment type="caution">
    <text evidence="7">The sequence shown here is derived from an EMBL/GenBank/DDBJ whole genome shotgun (WGS) entry which is preliminary data.</text>
</comment>
<evidence type="ECO:0000256" key="1">
    <source>
        <dbReference type="ARBA" id="ARBA00004141"/>
    </source>
</evidence>
<evidence type="ECO:0000313" key="7">
    <source>
        <dbReference type="EMBL" id="DAZ92522.1"/>
    </source>
</evidence>
<feature type="transmembrane region" description="Helical" evidence="5">
    <location>
        <begin position="229"/>
        <end position="251"/>
    </location>
</feature>
<dbReference type="PANTHER" id="PTHR42770:SF7">
    <property type="entry name" value="MEMBRANE PROTEIN"/>
    <property type="match status" value="1"/>
</dbReference>
<dbReference type="PIRSF" id="PIRSF006060">
    <property type="entry name" value="AA_transporter"/>
    <property type="match status" value="1"/>
</dbReference>
<feature type="transmembrane region" description="Helical" evidence="5">
    <location>
        <begin position="417"/>
        <end position="437"/>
    </location>
</feature>
<proteinExistence type="predicted"/>
<dbReference type="GO" id="GO:0016020">
    <property type="term" value="C:membrane"/>
    <property type="evidence" value="ECO:0007669"/>
    <property type="project" value="UniProtKB-SubCell"/>
</dbReference>
<feature type="transmembrane region" description="Helical" evidence="5">
    <location>
        <begin position="351"/>
        <end position="378"/>
    </location>
</feature>
<dbReference type="AlphaFoldDB" id="A0AAV2YBN0"/>
<dbReference type="Proteomes" id="UP001146120">
    <property type="component" value="Unassembled WGS sequence"/>
</dbReference>
<evidence type="ECO:0000256" key="5">
    <source>
        <dbReference type="SAM" id="Phobius"/>
    </source>
</evidence>
<feature type="transmembrane region" description="Helical" evidence="5">
    <location>
        <begin position="12"/>
        <end position="31"/>
    </location>
</feature>
<protein>
    <recommendedName>
        <fullName evidence="6">Amino acid permease/ SLC12A domain-containing protein</fullName>
    </recommendedName>
</protein>
<keyword evidence="2 5" id="KW-0812">Transmembrane</keyword>
<feature type="transmembrane region" description="Helical" evidence="5">
    <location>
        <begin position="323"/>
        <end position="345"/>
    </location>
</feature>
<evidence type="ECO:0000259" key="6">
    <source>
        <dbReference type="Pfam" id="PF00324"/>
    </source>
</evidence>
<sequence length="459" mass="49967">MQPPIVGNYRPGGVDIFFLGITMVIGGQYIIWNEGLKDGVYGYAIACLLMGAAYVVFCCCIAEITGALPFAGGSYGLTRCTLGLYMGFLIGCCEALEYIVYVSSAVVSLGQIVTECVPDLEGYEPLIWLAFYVTALFFHIRGFRPFWVLNFLLGMVSLLIVLIFCFGSLSHINFNKYALKADIARSDKSGGVVGFMSVMPLAAWFFLGIETLNLASDQVERPTVVIPKAQICCVLTLFVTGAMVFFVAISLPPGISSYPQEFAALNRGFVLMFPLTKASATLLSLPATYATAFAFIWCYGKLISAMATSKLLPPVLAARSRYGTPYVAIVTGSVISYVASAVVFYTDHSNFAAITCITCAFLTYIAQCISYISLRLNLRNMETSTFRSPFGIAGAVFAIGVWVLALVGVAGFQENHYIVVSTLVIIIALLSVFYLVYARKRQTLSPQEKRVLLVARDLV</sequence>
<dbReference type="GO" id="GO:0055085">
    <property type="term" value="P:transmembrane transport"/>
    <property type="evidence" value="ECO:0007669"/>
    <property type="project" value="InterPro"/>
</dbReference>
<name>A0AAV2YBN0_9STRA</name>
<dbReference type="Gene3D" id="1.20.1740.10">
    <property type="entry name" value="Amino acid/polyamine transporter I"/>
    <property type="match status" value="1"/>
</dbReference>
<feature type="transmembrane region" description="Helical" evidence="5">
    <location>
        <begin position="43"/>
        <end position="70"/>
    </location>
</feature>
<evidence type="ECO:0000256" key="4">
    <source>
        <dbReference type="ARBA" id="ARBA00023136"/>
    </source>
</evidence>
<dbReference type="PANTHER" id="PTHR42770">
    <property type="entry name" value="AMINO ACID TRANSPORTER-RELATED"/>
    <property type="match status" value="1"/>
</dbReference>
<comment type="subcellular location">
    <subcellularLocation>
        <location evidence="1">Membrane</location>
        <topology evidence="1">Multi-pass membrane protein</topology>
    </subcellularLocation>
</comment>
<feature type="transmembrane region" description="Helical" evidence="5">
    <location>
        <begin position="82"/>
        <end position="102"/>
    </location>
</feature>
<gene>
    <name evidence="7" type="ORF">N0F65_012752</name>
</gene>
<accession>A0AAV2YBN0</accession>
<dbReference type="InterPro" id="IPR050367">
    <property type="entry name" value="APC_superfamily"/>
</dbReference>
<evidence type="ECO:0000256" key="2">
    <source>
        <dbReference type="ARBA" id="ARBA00022692"/>
    </source>
</evidence>
<evidence type="ECO:0000256" key="3">
    <source>
        <dbReference type="ARBA" id="ARBA00022989"/>
    </source>
</evidence>
<keyword evidence="3 5" id="KW-1133">Transmembrane helix</keyword>
<evidence type="ECO:0000313" key="8">
    <source>
        <dbReference type="Proteomes" id="UP001146120"/>
    </source>
</evidence>
<reference evidence="7" key="1">
    <citation type="submission" date="2022-11" db="EMBL/GenBank/DDBJ databases">
        <authorList>
            <person name="Morgan W.R."/>
            <person name="Tartar A."/>
        </authorList>
    </citation>
    <scope>NUCLEOTIDE SEQUENCE</scope>
    <source>
        <strain evidence="7">ARSEF 373</strain>
    </source>
</reference>
<feature type="transmembrane region" description="Helical" evidence="5">
    <location>
        <begin position="189"/>
        <end position="209"/>
    </location>
</feature>
<dbReference type="InterPro" id="IPR004841">
    <property type="entry name" value="AA-permease/SLC12A_dom"/>
</dbReference>
<feature type="transmembrane region" description="Helical" evidence="5">
    <location>
        <begin position="147"/>
        <end position="169"/>
    </location>
</feature>
<dbReference type="EMBL" id="DAKRPA010000435">
    <property type="protein sequence ID" value="DAZ92522.1"/>
    <property type="molecule type" value="Genomic_DNA"/>
</dbReference>
<keyword evidence="8" id="KW-1185">Reference proteome</keyword>
<feature type="transmembrane region" description="Helical" evidence="5">
    <location>
        <begin position="122"/>
        <end position="140"/>
    </location>
</feature>
<feature type="transmembrane region" description="Helical" evidence="5">
    <location>
        <begin position="280"/>
        <end position="302"/>
    </location>
</feature>
<feature type="transmembrane region" description="Helical" evidence="5">
    <location>
        <begin position="390"/>
        <end position="411"/>
    </location>
</feature>